<accession>A0ABY7D614</accession>
<proteinExistence type="predicted"/>
<gene>
    <name evidence="1" type="ORF">PtA15_15A103</name>
</gene>
<dbReference type="Proteomes" id="UP001164743">
    <property type="component" value="Chromosome 15A"/>
</dbReference>
<evidence type="ECO:0000313" key="1">
    <source>
        <dbReference type="EMBL" id="WAQ91712.1"/>
    </source>
</evidence>
<organism evidence="1 2">
    <name type="scientific">Puccinia triticina</name>
    <dbReference type="NCBI Taxonomy" id="208348"/>
    <lineage>
        <taxon>Eukaryota</taxon>
        <taxon>Fungi</taxon>
        <taxon>Dikarya</taxon>
        <taxon>Basidiomycota</taxon>
        <taxon>Pucciniomycotina</taxon>
        <taxon>Pucciniomycetes</taxon>
        <taxon>Pucciniales</taxon>
        <taxon>Pucciniaceae</taxon>
        <taxon>Puccinia</taxon>
    </lineage>
</organism>
<dbReference type="RefSeq" id="XP_053027267.1">
    <property type="nucleotide sequence ID" value="XM_053163276.1"/>
</dbReference>
<name>A0ABY7D614_9BASI</name>
<keyword evidence="2" id="KW-1185">Reference proteome</keyword>
<dbReference type="EMBL" id="CP110435">
    <property type="protein sequence ID" value="WAQ91712.1"/>
    <property type="molecule type" value="Genomic_DNA"/>
</dbReference>
<sequence>MDWPLLTSDSEKHSNQRMLCKELPQQNSLPIGCQNKETNNQSFKPPILVNEQLSVVGSRAGGALLVPQLPTSTGLYGTLIAGVLMASVSYSPL</sequence>
<reference evidence="1" key="1">
    <citation type="submission" date="2022-10" db="EMBL/GenBank/DDBJ databases">
        <title>Puccinia triticina Genome sequencing and assembly.</title>
        <authorList>
            <person name="Li C."/>
        </authorList>
    </citation>
    <scope>NUCLEOTIDE SEQUENCE</scope>
    <source>
        <strain evidence="1">Pt15</strain>
    </source>
</reference>
<evidence type="ECO:0000313" key="2">
    <source>
        <dbReference type="Proteomes" id="UP001164743"/>
    </source>
</evidence>
<dbReference type="GeneID" id="77804171"/>
<protein>
    <submittedName>
        <fullName evidence="1">Uncharacterized protein</fullName>
    </submittedName>
</protein>